<proteinExistence type="predicted"/>
<gene>
    <name evidence="2" type="ORF">FB567DRAFT_527064</name>
</gene>
<feature type="compositionally biased region" description="Gly residues" evidence="1">
    <location>
        <begin position="161"/>
        <end position="175"/>
    </location>
</feature>
<keyword evidence="3" id="KW-1185">Reference proteome</keyword>
<dbReference type="OrthoDB" id="3927958at2759"/>
<dbReference type="AlphaFoldDB" id="A0A8K0R4Y8"/>
<dbReference type="EMBL" id="JAGMVJ010000010">
    <property type="protein sequence ID" value="KAH7087151.1"/>
    <property type="molecule type" value="Genomic_DNA"/>
</dbReference>
<organism evidence="2 3">
    <name type="scientific">Paraphoma chrysanthemicola</name>
    <dbReference type="NCBI Taxonomy" id="798071"/>
    <lineage>
        <taxon>Eukaryota</taxon>
        <taxon>Fungi</taxon>
        <taxon>Dikarya</taxon>
        <taxon>Ascomycota</taxon>
        <taxon>Pezizomycotina</taxon>
        <taxon>Dothideomycetes</taxon>
        <taxon>Pleosporomycetidae</taxon>
        <taxon>Pleosporales</taxon>
        <taxon>Pleosporineae</taxon>
        <taxon>Phaeosphaeriaceae</taxon>
        <taxon>Paraphoma</taxon>
    </lineage>
</organism>
<protein>
    <submittedName>
        <fullName evidence="2">Uncharacterized protein</fullName>
    </submittedName>
</protein>
<reference evidence="2" key="1">
    <citation type="journal article" date="2021" name="Nat. Commun.">
        <title>Genetic determinants of endophytism in the Arabidopsis root mycobiome.</title>
        <authorList>
            <person name="Mesny F."/>
            <person name="Miyauchi S."/>
            <person name="Thiergart T."/>
            <person name="Pickel B."/>
            <person name="Atanasova L."/>
            <person name="Karlsson M."/>
            <person name="Huettel B."/>
            <person name="Barry K.W."/>
            <person name="Haridas S."/>
            <person name="Chen C."/>
            <person name="Bauer D."/>
            <person name="Andreopoulos W."/>
            <person name="Pangilinan J."/>
            <person name="LaButti K."/>
            <person name="Riley R."/>
            <person name="Lipzen A."/>
            <person name="Clum A."/>
            <person name="Drula E."/>
            <person name="Henrissat B."/>
            <person name="Kohler A."/>
            <person name="Grigoriev I.V."/>
            <person name="Martin F.M."/>
            <person name="Hacquard S."/>
        </authorList>
    </citation>
    <scope>NUCLEOTIDE SEQUENCE</scope>
    <source>
        <strain evidence="2">MPI-SDFR-AT-0120</strain>
    </source>
</reference>
<evidence type="ECO:0000313" key="3">
    <source>
        <dbReference type="Proteomes" id="UP000813461"/>
    </source>
</evidence>
<name>A0A8K0R4Y8_9PLEO</name>
<feature type="region of interest" description="Disordered" evidence="1">
    <location>
        <begin position="153"/>
        <end position="184"/>
    </location>
</feature>
<evidence type="ECO:0000256" key="1">
    <source>
        <dbReference type="SAM" id="MobiDB-lite"/>
    </source>
</evidence>
<evidence type="ECO:0000313" key="2">
    <source>
        <dbReference type="EMBL" id="KAH7087151.1"/>
    </source>
</evidence>
<dbReference type="Proteomes" id="UP000813461">
    <property type="component" value="Unassembled WGS sequence"/>
</dbReference>
<sequence>MCYYRLYIFLGCGHSTTSSSPVRYCATATKLHKDETQAADVEVKTTSTGLVLDLNAGSKPDWRSVARDSAASTASQRDDEDAPPTTISSGRITREPCKEGHLHPIHTVKLERVCADCADERDERLRKLEDLTNEVRFDPAGRYGDRRSFVGMPKKREAEGVGDGTVGEGGGGGHGSAAAGKKDSGVWTMGARWVKDWKGV</sequence>
<feature type="region of interest" description="Disordered" evidence="1">
    <location>
        <begin position="62"/>
        <end position="93"/>
    </location>
</feature>
<accession>A0A8K0R4Y8</accession>
<comment type="caution">
    <text evidence="2">The sequence shown here is derived from an EMBL/GenBank/DDBJ whole genome shotgun (WGS) entry which is preliminary data.</text>
</comment>